<feature type="chain" id="PRO_5015577060" evidence="5">
    <location>
        <begin position="25"/>
        <end position="386"/>
    </location>
</feature>
<gene>
    <name evidence="7" type="primary">livK_1</name>
    <name evidence="7" type="ORF">SBF1_1110008</name>
</gene>
<dbReference type="Pfam" id="PF13458">
    <property type="entry name" value="Peripla_BP_6"/>
    <property type="match status" value="1"/>
</dbReference>
<evidence type="ECO:0000256" key="2">
    <source>
        <dbReference type="ARBA" id="ARBA00022448"/>
    </source>
</evidence>
<protein>
    <submittedName>
        <fullName evidence="7">Branched-chain amino acid ABC transporter, amino acid-binding protein</fullName>
    </submittedName>
</protein>
<evidence type="ECO:0000313" key="8">
    <source>
        <dbReference type="Proteomes" id="UP000238916"/>
    </source>
</evidence>
<evidence type="ECO:0000256" key="1">
    <source>
        <dbReference type="ARBA" id="ARBA00010062"/>
    </source>
</evidence>
<dbReference type="Proteomes" id="UP000238916">
    <property type="component" value="Unassembled WGS sequence"/>
</dbReference>
<evidence type="ECO:0000256" key="3">
    <source>
        <dbReference type="ARBA" id="ARBA00022729"/>
    </source>
</evidence>
<organism evidence="7 8">
    <name type="scientific">Candidatus Desulfosporosinus infrequens</name>
    <dbReference type="NCBI Taxonomy" id="2043169"/>
    <lineage>
        <taxon>Bacteria</taxon>
        <taxon>Bacillati</taxon>
        <taxon>Bacillota</taxon>
        <taxon>Clostridia</taxon>
        <taxon>Eubacteriales</taxon>
        <taxon>Desulfitobacteriaceae</taxon>
        <taxon>Desulfosporosinus</taxon>
    </lineage>
</organism>
<evidence type="ECO:0000256" key="4">
    <source>
        <dbReference type="ARBA" id="ARBA00022970"/>
    </source>
</evidence>
<dbReference type="Gene3D" id="3.40.50.2300">
    <property type="match status" value="2"/>
</dbReference>
<keyword evidence="3 5" id="KW-0732">Signal</keyword>
<evidence type="ECO:0000256" key="5">
    <source>
        <dbReference type="SAM" id="SignalP"/>
    </source>
</evidence>
<accession>A0A2U3JYC6</accession>
<dbReference type="InterPro" id="IPR028082">
    <property type="entry name" value="Peripla_BP_I"/>
</dbReference>
<dbReference type="OrthoDB" id="9783240at2"/>
<dbReference type="AlphaFoldDB" id="A0A2U3JYC6"/>
<dbReference type="PRINTS" id="PR00337">
    <property type="entry name" value="LEUILEVALBP"/>
</dbReference>
<sequence length="386" mass="40507">MRKTKVVLGIAVIMLGMVSGCSSAATPKAAEDIKIGGDLELSGGVATYGQSVKNAVDLAFADQNKKGGVLGKQLVFVTADNKSEAGESTTAITKLITQDKVVAVLGAVTSSNTKAAVPVSADNKIPLITPTATNSEVTVNKDGSLNSWVFRSCFLDPFQGKVAENFVANTLKLNKAAVFIDQKDDYSKGLAAEFSKDLTSAGGAITDTENYVGGDKDFRSTLTRIKASNPQVLFVPGYYSEVGLIVNQARELGITVPIVGGDGWDSSKLADLAGAANLNNTYFVDHMWAGDPATKPFADAYQAKYNAEPDALAALGYDAAEMLIAAIKTAGSTDPEKIRVALENTKDFQGVTGVITVDPKTHNPVKSAVIIKLVDGKKTLLTHVNP</sequence>
<reference evidence="8" key="1">
    <citation type="submission" date="2018-02" db="EMBL/GenBank/DDBJ databases">
        <authorList>
            <person name="Hausmann B."/>
        </authorList>
    </citation>
    <scope>NUCLEOTIDE SEQUENCE [LARGE SCALE GENOMIC DNA]</scope>
    <source>
        <strain evidence="8">Peat soil MAG SbF1</strain>
    </source>
</reference>
<keyword evidence="2" id="KW-0813">Transport</keyword>
<dbReference type="PANTHER" id="PTHR30483:SF6">
    <property type="entry name" value="PERIPLASMIC BINDING PROTEIN OF ABC TRANSPORTER FOR NATURAL AMINO ACIDS"/>
    <property type="match status" value="1"/>
</dbReference>
<dbReference type="SUPFAM" id="SSF53822">
    <property type="entry name" value="Periplasmic binding protein-like I"/>
    <property type="match status" value="1"/>
</dbReference>
<proteinExistence type="inferred from homology"/>
<evidence type="ECO:0000313" key="7">
    <source>
        <dbReference type="EMBL" id="SPF32443.1"/>
    </source>
</evidence>
<dbReference type="CDD" id="cd06347">
    <property type="entry name" value="PBP1_ABC_LivK_ligand_binding-like"/>
    <property type="match status" value="1"/>
</dbReference>
<keyword evidence="4" id="KW-0029">Amino-acid transport</keyword>
<comment type="similarity">
    <text evidence="1">Belongs to the leucine-binding protein family.</text>
</comment>
<dbReference type="GO" id="GO:0006865">
    <property type="term" value="P:amino acid transport"/>
    <property type="evidence" value="ECO:0007669"/>
    <property type="project" value="UniProtKB-KW"/>
</dbReference>
<dbReference type="EMBL" id="OMOF01000015">
    <property type="protein sequence ID" value="SPF32443.1"/>
    <property type="molecule type" value="Genomic_DNA"/>
</dbReference>
<dbReference type="PANTHER" id="PTHR30483">
    <property type="entry name" value="LEUCINE-SPECIFIC-BINDING PROTEIN"/>
    <property type="match status" value="1"/>
</dbReference>
<name>A0A2U3JYC6_9FIRM</name>
<dbReference type="InterPro" id="IPR028081">
    <property type="entry name" value="Leu-bd"/>
</dbReference>
<dbReference type="InterPro" id="IPR051010">
    <property type="entry name" value="BCAA_transport"/>
</dbReference>
<dbReference type="PROSITE" id="PS51257">
    <property type="entry name" value="PROKAR_LIPOPROTEIN"/>
    <property type="match status" value="1"/>
</dbReference>
<evidence type="ECO:0000259" key="6">
    <source>
        <dbReference type="Pfam" id="PF13458"/>
    </source>
</evidence>
<feature type="domain" description="Leucine-binding protein" evidence="6">
    <location>
        <begin position="33"/>
        <end position="376"/>
    </location>
</feature>
<dbReference type="InterPro" id="IPR000709">
    <property type="entry name" value="Leu_Ile_Val-bd"/>
</dbReference>
<feature type="signal peptide" evidence="5">
    <location>
        <begin position="1"/>
        <end position="24"/>
    </location>
</feature>